<feature type="signal peptide" evidence="2">
    <location>
        <begin position="1"/>
        <end position="21"/>
    </location>
</feature>
<gene>
    <name evidence="4" type="ORF">RB653_002192</name>
</gene>
<evidence type="ECO:0000313" key="5">
    <source>
        <dbReference type="Proteomes" id="UP001344447"/>
    </source>
</evidence>
<keyword evidence="5" id="KW-1185">Reference proteome</keyword>
<organism evidence="4 5">
    <name type="scientific">Dictyostelium firmibasis</name>
    <dbReference type="NCBI Taxonomy" id="79012"/>
    <lineage>
        <taxon>Eukaryota</taxon>
        <taxon>Amoebozoa</taxon>
        <taxon>Evosea</taxon>
        <taxon>Eumycetozoa</taxon>
        <taxon>Dictyostelia</taxon>
        <taxon>Dictyosteliales</taxon>
        <taxon>Dictyosteliaceae</taxon>
        <taxon>Dictyostelium</taxon>
    </lineage>
</organism>
<evidence type="ECO:0000256" key="1">
    <source>
        <dbReference type="ARBA" id="ARBA00022801"/>
    </source>
</evidence>
<dbReference type="GO" id="GO:0016787">
    <property type="term" value="F:hydrolase activity"/>
    <property type="evidence" value="ECO:0007669"/>
    <property type="project" value="UniProtKB-KW"/>
</dbReference>
<dbReference type="AlphaFoldDB" id="A0AAN7YVF9"/>
<accession>A0AAN7YVF9</accession>
<feature type="chain" id="PRO_5042819329" description="Beta-lactamase-related domain-containing protein" evidence="2">
    <location>
        <begin position="22"/>
        <end position="452"/>
    </location>
</feature>
<evidence type="ECO:0000256" key="2">
    <source>
        <dbReference type="SAM" id="SignalP"/>
    </source>
</evidence>
<dbReference type="InterPro" id="IPR012338">
    <property type="entry name" value="Beta-lactam/transpept-like"/>
</dbReference>
<sequence length="452" mass="50005">MKYLNVLLIFIIVIVIGCVSSLKSPTKSKIDVPKLNNQEVRYPSSDSWSEVDAFLDEAIQNGTFPGCVALVGNEKGIIYASAKGGFTYGVGTPTNDFKVPAMELSTLFDMASCSKVTACTTAVAQFYQRGELNLDSPITNFLGTEFGVNGKSGITVRNCLLHNSGFYPDPNPFWNTPEFNCPATENYYPPMEFTCQNQIYQSILNQSLMNSIGSTYVYSDLNFMTLMYVVGNLAKDLDYVTEDQLIPGCDNGGPENAQCYYEAYVRNYVFGALGLDSTNYLPPQYLAPQCAPTENDTVYMHTTIQGVVSDGNAYALGGISGHAGVFSNVEDMWSFMYTLMFAESNSQYLNSTTVQYFTTEYNHTQSSRALGWNTNDPTVFDEGWGLACGTLSPKTWMHLGYTGTMLCGDPDRNLVVILLTNRVYPDSTNIKIENVRKPFSTLVQQVYDSIIN</sequence>
<evidence type="ECO:0000259" key="3">
    <source>
        <dbReference type="Pfam" id="PF00144"/>
    </source>
</evidence>
<dbReference type="EMBL" id="JAVFKY010000004">
    <property type="protein sequence ID" value="KAK5577252.1"/>
    <property type="molecule type" value="Genomic_DNA"/>
</dbReference>
<keyword evidence="1" id="KW-0378">Hydrolase</keyword>
<dbReference type="PANTHER" id="PTHR43283:SF11">
    <property type="entry name" value="BETA-LACTAMASE-RELATED DOMAIN-CONTAINING PROTEIN"/>
    <property type="match status" value="1"/>
</dbReference>
<comment type="caution">
    <text evidence="4">The sequence shown here is derived from an EMBL/GenBank/DDBJ whole genome shotgun (WGS) entry which is preliminary data.</text>
</comment>
<dbReference type="InterPro" id="IPR050789">
    <property type="entry name" value="Diverse_Enzym_Activities"/>
</dbReference>
<dbReference type="SUPFAM" id="SSF56601">
    <property type="entry name" value="beta-lactamase/transpeptidase-like"/>
    <property type="match status" value="1"/>
</dbReference>
<protein>
    <recommendedName>
        <fullName evidence="3">Beta-lactamase-related domain-containing protein</fullName>
    </recommendedName>
</protein>
<dbReference type="PROSITE" id="PS51257">
    <property type="entry name" value="PROKAR_LIPOPROTEIN"/>
    <property type="match status" value="1"/>
</dbReference>
<feature type="domain" description="Beta-lactamase-related" evidence="3">
    <location>
        <begin position="52"/>
        <end position="427"/>
    </location>
</feature>
<keyword evidence="2" id="KW-0732">Signal</keyword>
<reference evidence="4 5" key="1">
    <citation type="submission" date="2023-11" db="EMBL/GenBank/DDBJ databases">
        <title>Dfirmibasis_genome.</title>
        <authorList>
            <person name="Edelbroek B."/>
            <person name="Kjellin J."/>
            <person name="Jerlstrom-Hultqvist J."/>
            <person name="Soderbom F."/>
        </authorList>
    </citation>
    <scope>NUCLEOTIDE SEQUENCE [LARGE SCALE GENOMIC DNA]</scope>
    <source>
        <strain evidence="4 5">TNS-C-14</strain>
    </source>
</reference>
<name>A0AAN7YVF9_9MYCE</name>
<dbReference type="PANTHER" id="PTHR43283">
    <property type="entry name" value="BETA-LACTAMASE-RELATED"/>
    <property type="match status" value="1"/>
</dbReference>
<evidence type="ECO:0000313" key="4">
    <source>
        <dbReference type="EMBL" id="KAK5577252.1"/>
    </source>
</evidence>
<dbReference type="InterPro" id="IPR001466">
    <property type="entry name" value="Beta-lactam-related"/>
</dbReference>
<dbReference type="Gene3D" id="3.40.710.10">
    <property type="entry name" value="DD-peptidase/beta-lactamase superfamily"/>
    <property type="match status" value="1"/>
</dbReference>
<dbReference type="Pfam" id="PF00144">
    <property type="entry name" value="Beta-lactamase"/>
    <property type="match status" value="1"/>
</dbReference>
<proteinExistence type="predicted"/>
<dbReference type="Proteomes" id="UP001344447">
    <property type="component" value="Unassembled WGS sequence"/>
</dbReference>